<sequence length="123" mass="13560">MLTQFFGAVQNGFPSIAVYFRVFLCEVDGVLPLGAVYGAVWVGSMWMSDRLGIFSKPLVEPVGAINNWWIRVTLGQCSGVLGRKIDLVISSKPARCFFGICNTVSTPWAFYLLPAIWYLGFAA</sequence>
<evidence type="ECO:0000313" key="2">
    <source>
        <dbReference type="Proteomes" id="UP000184304"/>
    </source>
</evidence>
<gene>
    <name evidence="1" type="ORF">ASPTUDRAFT_410802</name>
</gene>
<reference evidence="2" key="1">
    <citation type="journal article" date="2017" name="Genome Biol.">
        <title>Comparative genomics reveals high biological diversity and specific adaptations in the industrially and medically important fungal genus Aspergillus.</title>
        <authorList>
            <person name="de Vries R.P."/>
            <person name="Riley R."/>
            <person name="Wiebenga A."/>
            <person name="Aguilar-Osorio G."/>
            <person name="Amillis S."/>
            <person name="Uchima C.A."/>
            <person name="Anderluh G."/>
            <person name="Asadollahi M."/>
            <person name="Askin M."/>
            <person name="Barry K."/>
            <person name="Battaglia E."/>
            <person name="Bayram O."/>
            <person name="Benocci T."/>
            <person name="Braus-Stromeyer S.A."/>
            <person name="Caldana C."/>
            <person name="Canovas D."/>
            <person name="Cerqueira G.C."/>
            <person name="Chen F."/>
            <person name="Chen W."/>
            <person name="Choi C."/>
            <person name="Clum A."/>
            <person name="Dos Santos R.A."/>
            <person name="Damasio A.R."/>
            <person name="Diallinas G."/>
            <person name="Emri T."/>
            <person name="Fekete E."/>
            <person name="Flipphi M."/>
            <person name="Freyberg S."/>
            <person name="Gallo A."/>
            <person name="Gournas C."/>
            <person name="Habgood R."/>
            <person name="Hainaut M."/>
            <person name="Harispe M.L."/>
            <person name="Henrissat B."/>
            <person name="Hilden K.S."/>
            <person name="Hope R."/>
            <person name="Hossain A."/>
            <person name="Karabika E."/>
            <person name="Karaffa L."/>
            <person name="Karanyi Z."/>
            <person name="Krasevec N."/>
            <person name="Kuo A."/>
            <person name="Kusch H."/>
            <person name="LaButti K."/>
            <person name="Lagendijk E.L."/>
            <person name="Lapidus A."/>
            <person name="Levasseur A."/>
            <person name="Lindquist E."/>
            <person name="Lipzen A."/>
            <person name="Logrieco A.F."/>
            <person name="MacCabe A."/>
            <person name="Maekelae M.R."/>
            <person name="Malavazi I."/>
            <person name="Melin P."/>
            <person name="Meyer V."/>
            <person name="Mielnichuk N."/>
            <person name="Miskei M."/>
            <person name="Molnar A.P."/>
            <person name="Mule G."/>
            <person name="Ngan C.Y."/>
            <person name="Orejas M."/>
            <person name="Orosz E."/>
            <person name="Ouedraogo J.P."/>
            <person name="Overkamp K.M."/>
            <person name="Park H.-S."/>
            <person name="Perrone G."/>
            <person name="Piumi F."/>
            <person name="Punt P.J."/>
            <person name="Ram A.F."/>
            <person name="Ramon A."/>
            <person name="Rauscher S."/>
            <person name="Record E."/>
            <person name="Riano-Pachon D.M."/>
            <person name="Robert V."/>
            <person name="Roehrig J."/>
            <person name="Ruller R."/>
            <person name="Salamov A."/>
            <person name="Salih N.S."/>
            <person name="Samson R.A."/>
            <person name="Sandor E."/>
            <person name="Sanguinetti M."/>
            <person name="Schuetze T."/>
            <person name="Sepcic K."/>
            <person name="Shelest E."/>
            <person name="Sherlock G."/>
            <person name="Sophianopoulou V."/>
            <person name="Squina F.M."/>
            <person name="Sun H."/>
            <person name="Susca A."/>
            <person name="Todd R.B."/>
            <person name="Tsang A."/>
            <person name="Unkles S.E."/>
            <person name="van de Wiele N."/>
            <person name="van Rossen-Uffink D."/>
            <person name="Oliveira J.V."/>
            <person name="Vesth T.C."/>
            <person name="Visser J."/>
            <person name="Yu J.-H."/>
            <person name="Zhou M."/>
            <person name="Andersen M.R."/>
            <person name="Archer D.B."/>
            <person name="Baker S.E."/>
            <person name="Benoit I."/>
            <person name="Brakhage A.A."/>
            <person name="Braus G.H."/>
            <person name="Fischer R."/>
            <person name="Frisvad J.C."/>
            <person name="Goldman G.H."/>
            <person name="Houbraken J."/>
            <person name="Oakley B."/>
            <person name="Pocsi I."/>
            <person name="Scazzocchio C."/>
            <person name="Seiboth B."/>
            <person name="vanKuyk P.A."/>
            <person name="Wortman J."/>
            <person name="Dyer P.S."/>
            <person name="Grigoriev I.V."/>
        </authorList>
    </citation>
    <scope>NUCLEOTIDE SEQUENCE [LARGE SCALE GENOMIC DNA]</scope>
    <source>
        <strain evidence="2">CBS 134.48</strain>
    </source>
</reference>
<dbReference type="Proteomes" id="UP000184304">
    <property type="component" value="Unassembled WGS sequence"/>
</dbReference>
<dbReference type="AlphaFoldDB" id="A0A1L9NGG7"/>
<accession>A0A1L9NGG7</accession>
<proteinExistence type="predicted"/>
<dbReference type="VEuPathDB" id="FungiDB:ASPTUDRAFT_410802"/>
<dbReference type="EMBL" id="KV878180">
    <property type="protein sequence ID" value="OJI88272.1"/>
    <property type="molecule type" value="Genomic_DNA"/>
</dbReference>
<organism evidence="1 2">
    <name type="scientific">Aspergillus tubingensis (strain CBS 134.48)</name>
    <dbReference type="NCBI Taxonomy" id="767770"/>
    <lineage>
        <taxon>Eukaryota</taxon>
        <taxon>Fungi</taxon>
        <taxon>Dikarya</taxon>
        <taxon>Ascomycota</taxon>
        <taxon>Pezizomycotina</taxon>
        <taxon>Eurotiomycetes</taxon>
        <taxon>Eurotiomycetidae</taxon>
        <taxon>Eurotiales</taxon>
        <taxon>Aspergillaceae</taxon>
        <taxon>Aspergillus</taxon>
        <taxon>Aspergillus subgen. Circumdati</taxon>
    </lineage>
</organism>
<protein>
    <submittedName>
        <fullName evidence="1">Uncharacterized protein</fullName>
    </submittedName>
</protein>
<evidence type="ECO:0000313" key="1">
    <source>
        <dbReference type="EMBL" id="OJI88272.1"/>
    </source>
</evidence>
<keyword evidence="2" id="KW-1185">Reference proteome</keyword>
<name>A0A1L9NGG7_ASPTC</name>